<feature type="domain" description="MacB-like periplasmic core" evidence="8">
    <location>
        <begin position="49"/>
        <end position="248"/>
    </location>
</feature>
<gene>
    <name evidence="9" type="ORF">GRI44_07715</name>
</gene>
<feature type="transmembrane region" description="Helical" evidence="6">
    <location>
        <begin position="441"/>
        <end position="462"/>
    </location>
</feature>
<feature type="transmembrane region" description="Helical" evidence="6">
    <location>
        <begin position="277"/>
        <end position="301"/>
    </location>
</feature>
<accession>A0A6L7GGJ1</accession>
<dbReference type="InterPro" id="IPR025857">
    <property type="entry name" value="MacB_PCD"/>
</dbReference>
<feature type="transmembrane region" description="Helical" evidence="6">
    <location>
        <begin position="416"/>
        <end position="435"/>
    </location>
</feature>
<keyword evidence="4 6" id="KW-1133">Transmembrane helix</keyword>
<organism evidence="9 10">
    <name type="scientific">Allopontixanthobacter confluentis</name>
    <dbReference type="NCBI Taxonomy" id="1849021"/>
    <lineage>
        <taxon>Bacteria</taxon>
        <taxon>Pseudomonadati</taxon>
        <taxon>Pseudomonadota</taxon>
        <taxon>Alphaproteobacteria</taxon>
        <taxon>Sphingomonadales</taxon>
        <taxon>Erythrobacteraceae</taxon>
        <taxon>Allopontixanthobacter</taxon>
    </lineage>
</organism>
<evidence type="ECO:0000313" key="9">
    <source>
        <dbReference type="EMBL" id="MXP14635.1"/>
    </source>
</evidence>
<dbReference type="EMBL" id="WTYU01000001">
    <property type="protein sequence ID" value="MXP14635.1"/>
    <property type="molecule type" value="Genomic_DNA"/>
</dbReference>
<dbReference type="PANTHER" id="PTHR30287">
    <property type="entry name" value="MEMBRANE COMPONENT OF PREDICTED ABC SUPERFAMILY METABOLITE UPTAKE TRANSPORTER"/>
    <property type="match status" value="1"/>
</dbReference>
<feature type="transmembrane region" description="Helical" evidence="6">
    <location>
        <begin position="488"/>
        <end position="511"/>
    </location>
</feature>
<dbReference type="Proteomes" id="UP000473531">
    <property type="component" value="Unassembled WGS sequence"/>
</dbReference>
<keyword evidence="5 6" id="KW-0472">Membrane</keyword>
<dbReference type="OrthoDB" id="9775544at2"/>
<comment type="subcellular location">
    <subcellularLocation>
        <location evidence="1">Cell membrane</location>
        <topology evidence="1">Multi-pass membrane protein</topology>
    </subcellularLocation>
</comment>
<evidence type="ECO:0000256" key="2">
    <source>
        <dbReference type="ARBA" id="ARBA00022475"/>
    </source>
</evidence>
<dbReference type="Pfam" id="PF12704">
    <property type="entry name" value="MacB_PCD"/>
    <property type="match status" value="1"/>
</dbReference>
<dbReference type="PANTHER" id="PTHR30287:SF1">
    <property type="entry name" value="INNER MEMBRANE PROTEIN"/>
    <property type="match status" value="1"/>
</dbReference>
<feature type="transmembrane region" description="Helical" evidence="6">
    <location>
        <begin position="371"/>
        <end position="395"/>
    </location>
</feature>
<reference evidence="9 10" key="1">
    <citation type="submission" date="2019-12" db="EMBL/GenBank/DDBJ databases">
        <title>Genomic-based taxomic classification of the family Erythrobacteraceae.</title>
        <authorList>
            <person name="Xu L."/>
        </authorList>
    </citation>
    <scope>NUCLEOTIDE SEQUENCE [LARGE SCALE GENOMIC DNA]</scope>
    <source>
        <strain evidence="9 10">KCTC 52259</strain>
    </source>
</reference>
<keyword evidence="10" id="KW-1185">Reference proteome</keyword>
<feature type="domain" description="ABC3 transporter permease C-terminal" evidence="7">
    <location>
        <begin position="739"/>
        <end position="851"/>
    </location>
</feature>
<comment type="caution">
    <text evidence="9">The sequence shown here is derived from an EMBL/GenBank/DDBJ whole genome shotgun (WGS) entry which is preliminary data.</text>
</comment>
<evidence type="ECO:0000259" key="8">
    <source>
        <dbReference type="Pfam" id="PF12704"/>
    </source>
</evidence>
<evidence type="ECO:0000256" key="3">
    <source>
        <dbReference type="ARBA" id="ARBA00022692"/>
    </source>
</evidence>
<dbReference type="Pfam" id="PF02687">
    <property type="entry name" value="FtsX"/>
    <property type="match status" value="2"/>
</dbReference>
<protein>
    <submittedName>
        <fullName evidence="9">FtsX-like permease family protein</fullName>
    </submittedName>
</protein>
<dbReference type="AlphaFoldDB" id="A0A6L7GGJ1"/>
<evidence type="ECO:0000313" key="10">
    <source>
        <dbReference type="Proteomes" id="UP000473531"/>
    </source>
</evidence>
<feature type="transmembrane region" description="Helical" evidence="6">
    <location>
        <begin position="46"/>
        <end position="69"/>
    </location>
</feature>
<feature type="transmembrane region" description="Helical" evidence="6">
    <location>
        <begin position="779"/>
        <end position="810"/>
    </location>
</feature>
<dbReference type="InterPro" id="IPR003838">
    <property type="entry name" value="ABC3_permease_C"/>
</dbReference>
<evidence type="ECO:0000256" key="1">
    <source>
        <dbReference type="ARBA" id="ARBA00004651"/>
    </source>
</evidence>
<dbReference type="InterPro" id="IPR038766">
    <property type="entry name" value="Membrane_comp_ABC_pdt"/>
</dbReference>
<proteinExistence type="predicted"/>
<keyword evidence="2" id="KW-1003">Cell membrane</keyword>
<dbReference type="GO" id="GO:0005886">
    <property type="term" value="C:plasma membrane"/>
    <property type="evidence" value="ECO:0007669"/>
    <property type="project" value="UniProtKB-SubCell"/>
</dbReference>
<dbReference type="RefSeq" id="WP_160600887.1">
    <property type="nucleotide sequence ID" value="NZ_WTYU01000001.1"/>
</dbReference>
<evidence type="ECO:0000256" key="5">
    <source>
        <dbReference type="ARBA" id="ARBA00023136"/>
    </source>
</evidence>
<feature type="transmembrane region" description="Helical" evidence="6">
    <location>
        <begin position="734"/>
        <end position="758"/>
    </location>
</feature>
<feature type="transmembrane region" description="Helical" evidence="6">
    <location>
        <begin position="322"/>
        <end position="351"/>
    </location>
</feature>
<keyword evidence="3 6" id="KW-0812">Transmembrane</keyword>
<sequence>MAALPRTPLQSERGKVSAAAASGGLSWGAAWRIARRDLNGRFKGLRLLLVCLFLGTGALAAIGTLTAAIEGELANRGQELLGGDLEVEVWQRDLTPDERSALASFGAISGGTRLQAMASTAKNAAPVELKAVDAAWPLYGKLTLAGGRTAGAPAAGEAWLAQGAAERLGISVGDQFNIGGKPLRAAGIIADEPDRLSEGFQLGPTIIVAQDFPATAGLLAPGAMYQSKYRVAFAGNRDPEAVQQQLEKQFPNAGFEYRNRDNASPGADRFVSRMGEFLTLVGLAALVIAGIGIGGGVSSYLEARRTSIATLKVLGASSRDIVRIYALQIGAAALLGSALGLVAGVLVTPILASALDGLLPVERTFVVEPVALLIAASYGLLVALVFAATPLLRTRQFPAMALMRARIVPLSRDRRALAWVLGGMAGIVALALLTARQPMLSGGFLAGAAIVLGLLALLGLGIRKLAAALPRPADPLWRNALANLHRPGAATGALVTALGFGLAAFVLLAAIQSSINGNIERRVPAQAPDYFVLDVPRDRVAEFRQLVSAQQPDAQIRTVPALRGAILAYGPKDAMIRVADLEEIPDGAWPLRGERGLTYADELPAGNRLTEGKWWAPSYSGEPLVSVDEEFARAIDLKIGDYLTIGLLGVERTAKVVNFRQIDWESMGFNYVLVFSPNAIGDAPHNLAATIELPADAPTGPLLRQLVSNFPSSSVIEIGQVLAEARVILGQVGVATFAAASVAVLAGLAVLIGAIAAARAVRTYDTVVFRVLGASRRQVLIMQLAEYGALALILAVVALGLGTLLAWLVVVQLFEFDWLPDWGEILGVLGLGLMFVLVFALAGSLPLLRAKPAQALRAL</sequence>
<evidence type="ECO:0000259" key="7">
    <source>
        <dbReference type="Pfam" id="PF02687"/>
    </source>
</evidence>
<feature type="transmembrane region" description="Helical" evidence="6">
    <location>
        <begin position="825"/>
        <end position="848"/>
    </location>
</feature>
<name>A0A6L7GGJ1_9SPHN</name>
<feature type="domain" description="ABC3 transporter permease C-terminal" evidence="7">
    <location>
        <begin position="281"/>
        <end position="396"/>
    </location>
</feature>
<evidence type="ECO:0000256" key="6">
    <source>
        <dbReference type="SAM" id="Phobius"/>
    </source>
</evidence>
<evidence type="ECO:0000256" key="4">
    <source>
        <dbReference type="ARBA" id="ARBA00022989"/>
    </source>
</evidence>